<dbReference type="GO" id="GO:0046872">
    <property type="term" value="F:metal ion binding"/>
    <property type="evidence" value="ECO:0007669"/>
    <property type="project" value="UniProtKB-KW"/>
</dbReference>
<gene>
    <name evidence="9" type="ORF">LUZ61_001525</name>
</gene>
<feature type="binding site" evidence="8">
    <location>
        <position position="276"/>
    </location>
    <ligand>
        <name>Fe cation</name>
        <dbReference type="ChEBI" id="CHEBI:24875"/>
        <note>catalytic</note>
    </ligand>
</feature>
<evidence type="ECO:0000256" key="4">
    <source>
        <dbReference type="ARBA" id="ARBA00023002"/>
    </source>
</evidence>
<comment type="catalytic activity">
    <reaction evidence="7">
        <text>all-trans-zeaxanthin + 2 O2 = 4,9-dimethyldodeca-2,4,6,8,10-pentaenedial + 2 (3R)-hydroxy-beta-ionone</text>
        <dbReference type="Rhea" id="RHEA:26393"/>
        <dbReference type="ChEBI" id="CHEBI:15379"/>
        <dbReference type="ChEBI" id="CHEBI:27547"/>
        <dbReference type="ChEBI" id="CHEBI:53171"/>
        <dbReference type="ChEBI" id="CHEBI:53173"/>
        <dbReference type="EC" id="1.14.99.n4"/>
    </reaction>
</comment>
<comment type="similarity">
    <text evidence="1">Belongs to the carotenoid oxygenase family.</text>
</comment>
<reference evidence="9 10" key="1">
    <citation type="journal article" date="2022" name="Cell">
        <title>Repeat-based holocentromeres influence genome architecture and karyotype evolution.</title>
        <authorList>
            <person name="Hofstatter P.G."/>
            <person name="Thangavel G."/>
            <person name="Lux T."/>
            <person name="Neumann P."/>
            <person name="Vondrak T."/>
            <person name="Novak P."/>
            <person name="Zhang M."/>
            <person name="Costa L."/>
            <person name="Castellani M."/>
            <person name="Scott A."/>
            <person name="Toegelov H."/>
            <person name="Fuchs J."/>
            <person name="Mata-Sucre Y."/>
            <person name="Dias Y."/>
            <person name="Vanzela A.L.L."/>
            <person name="Huettel B."/>
            <person name="Almeida C.C.S."/>
            <person name="Simkova H."/>
            <person name="Souza G."/>
            <person name="Pedrosa-Harand A."/>
            <person name="Macas J."/>
            <person name="Mayer K.F.X."/>
            <person name="Houben A."/>
            <person name="Marques A."/>
        </authorList>
    </citation>
    <scope>NUCLEOTIDE SEQUENCE [LARGE SCALE GENOMIC DNA]</scope>
    <source>
        <strain evidence="9">RhyTen1mFocal</strain>
    </source>
</reference>
<comment type="caution">
    <text evidence="9">The sequence shown here is derived from an EMBL/GenBank/DDBJ whole genome shotgun (WGS) entry which is preliminary data.</text>
</comment>
<evidence type="ECO:0000256" key="5">
    <source>
        <dbReference type="ARBA" id="ARBA00023004"/>
    </source>
</evidence>
<evidence type="ECO:0000313" key="9">
    <source>
        <dbReference type="EMBL" id="KAJ3697820.1"/>
    </source>
</evidence>
<organism evidence="9 10">
    <name type="scientific">Rhynchospora tenuis</name>
    <dbReference type="NCBI Taxonomy" id="198213"/>
    <lineage>
        <taxon>Eukaryota</taxon>
        <taxon>Viridiplantae</taxon>
        <taxon>Streptophyta</taxon>
        <taxon>Embryophyta</taxon>
        <taxon>Tracheophyta</taxon>
        <taxon>Spermatophyta</taxon>
        <taxon>Magnoliopsida</taxon>
        <taxon>Liliopsida</taxon>
        <taxon>Poales</taxon>
        <taxon>Cyperaceae</taxon>
        <taxon>Cyperoideae</taxon>
        <taxon>Rhynchosporeae</taxon>
        <taxon>Rhynchospora</taxon>
    </lineage>
</organism>
<dbReference type="InterPro" id="IPR004294">
    <property type="entry name" value="Carotenoid_Oase"/>
</dbReference>
<dbReference type="GO" id="GO:0016121">
    <property type="term" value="P:carotene catabolic process"/>
    <property type="evidence" value="ECO:0007669"/>
    <property type="project" value="TreeGrafter"/>
</dbReference>
<name>A0AAD5ZH64_9POAL</name>
<dbReference type="AlphaFoldDB" id="A0AAD5ZH64"/>
<keyword evidence="2 8" id="KW-0479">Metal-binding</keyword>
<feature type="binding site" evidence="8">
    <location>
        <position position="324"/>
    </location>
    <ligand>
        <name>Fe cation</name>
        <dbReference type="ChEBI" id="CHEBI:24875"/>
        <note>catalytic</note>
    </ligand>
</feature>
<keyword evidence="10" id="KW-1185">Reference proteome</keyword>
<keyword evidence="5 8" id="KW-0408">Iron</keyword>
<sequence>MLTSQYLCTTCIKLHNQVALRFLGYRKNEVSKTSQSYPHLNFHIRSNNFAKAETMEKKIHKIHHVVKVEPQPKKGAAAGFVDFIEKALVWMMYDKSQQLHYLSGNFAPIEKETPPCSNLTVKGYLPECLNGEFVRVGPNPKFVPVAGYHWFDGDGMIHGMRIKDGKATYVSRYVKTSKLKQEEYFGAAKLIKIGDLKGVFGLFMVQMQILRTKLKVVDMSYGNGTGNTALIYHQGKLLALFEADKPYIVKVLEDGDLQTLGLLDYDKRLKHSFTAHPKVDPFTDEMFTFGYSHDPPYVTYRVINKDGVMLDPVPITIPAPVMMHDFAITENYAIFMDLPFYFKPKDIVKGKLIFTFDNTVKSRFGILPIEICKE</sequence>
<evidence type="ECO:0000256" key="8">
    <source>
        <dbReference type="PIRSR" id="PIRSR604294-1"/>
    </source>
</evidence>
<dbReference type="GO" id="GO:0009570">
    <property type="term" value="C:chloroplast stroma"/>
    <property type="evidence" value="ECO:0007669"/>
    <property type="project" value="TreeGrafter"/>
</dbReference>
<proteinExistence type="inferred from homology"/>
<evidence type="ECO:0000256" key="7">
    <source>
        <dbReference type="ARBA" id="ARBA00048709"/>
    </source>
</evidence>
<dbReference type="EMBL" id="JAMRDG010000001">
    <property type="protein sequence ID" value="KAJ3697820.1"/>
    <property type="molecule type" value="Genomic_DNA"/>
</dbReference>
<comment type="cofactor">
    <cofactor evidence="8">
        <name>Fe(2+)</name>
        <dbReference type="ChEBI" id="CHEBI:29033"/>
    </cofactor>
    <text evidence="8">Binds 1 Fe(2+) ion per subunit.</text>
</comment>
<evidence type="ECO:0000256" key="3">
    <source>
        <dbReference type="ARBA" id="ARBA00022964"/>
    </source>
</evidence>
<dbReference type="PANTHER" id="PTHR10543:SF89">
    <property type="entry name" value="CAROTENOID 9,10(9',10')-CLEAVAGE DIOXYGENASE 1"/>
    <property type="match status" value="1"/>
</dbReference>
<keyword evidence="3" id="KW-0223">Dioxygenase</keyword>
<dbReference type="Pfam" id="PF03055">
    <property type="entry name" value="RPE65"/>
    <property type="match status" value="1"/>
</dbReference>
<dbReference type="GO" id="GO:0010436">
    <property type="term" value="F:carotenoid dioxygenase activity"/>
    <property type="evidence" value="ECO:0007669"/>
    <property type="project" value="TreeGrafter"/>
</dbReference>
<dbReference type="Proteomes" id="UP001210211">
    <property type="component" value="Unassembled WGS sequence"/>
</dbReference>
<dbReference type="EC" id="1.14.99.n4" evidence="6"/>
<protein>
    <recommendedName>
        <fullName evidence="6">carotenoid 9,10-dioxygenase</fullName>
        <ecNumber evidence="6">1.14.99.n4</ecNumber>
    </recommendedName>
</protein>
<evidence type="ECO:0000256" key="1">
    <source>
        <dbReference type="ARBA" id="ARBA00006787"/>
    </source>
</evidence>
<evidence type="ECO:0000256" key="6">
    <source>
        <dbReference type="ARBA" id="ARBA00039084"/>
    </source>
</evidence>
<accession>A0AAD5ZH64</accession>
<evidence type="ECO:0000313" key="10">
    <source>
        <dbReference type="Proteomes" id="UP001210211"/>
    </source>
</evidence>
<dbReference type="PANTHER" id="PTHR10543">
    <property type="entry name" value="BETA-CAROTENE DIOXYGENASE"/>
    <property type="match status" value="1"/>
</dbReference>
<keyword evidence="4" id="KW-0560">Oxidoreductase</keyword>
<evidence type="ECO:0000256" key="2">
    <source>
        <dbReference type="ARBA" id="ARBA00022723"/>
    </source>
</evidence>